<reference evidence="2 3" key="1">
    <citation type="journal article" date="2019" name="Nat. Med.">
        <title>A library of human gut bacterial isolates paired with longitudinal multiomics data enables mechanistic microbiome research.</title>
        <authorList>
            <person name="Poyet M."/>
            <person name="Groussin M."/>
            <person name="Gibbons S.M."/>
            <person name="Avila-Pacheco J."/>
            <person name="Jiang X."/>
            <person name="Kearney S.M."/>
            <person name="Perrotta A.R."/>
            <person name="Berdy B."/>
            <person name="Zhao S."/>
            <person name="Lieberman T.D."/>
            <person name="Swanson P.K."/>
            <person name="Smith M."/>
            <person name="Roesemann S."/>
            <person name="Alexander J.E."/>
            <person name="Rich S.A."/>
            <person name="Livny J."/>
            <person name="Vlamakis H."/>
            <person name="Clish C."/>
            <person name="Bullock K."/>
            <person name="Deik A."/>
            <person name="Scott J."/>
            <person name="Pierce K.A."/>
            <person name="Xavier R.J."/>
            <person name="Alm E.J."/>
        </authorList>
    </citation>
    <scope>NUCLEOTIDE SEQUENCE [LARGE SCALE GENOMIC DNA]</scope>
    <source>
        <strain evidence="2 3">BIOML-A13</strain>
    </source>
</reference>
<name>A0A7J5TLE0_BIFBI</name>
<proteinExistence type="predicted"/>
<dbReference type="Proteomes" id="UP000451386">
    <property type="component" value="Unassembled WGS sequence"/>
</dbReference>
<comment type="caution">
    <text evidence="2">The sequence shown here is derived from an EMBL/GenBank/DDBJ whole genome shotgun (WGS) entry which is preliminary data.</text>
</comment>
<dbReference type="EMBL" id="WDOP01000028">
    <property type="protein sequence ID" value="KAB7485527.1"/>
    <property type="molecule type" value="Genomic_DNA"/>
</dbReference>
<dbReference type="InterPro" id="IPR029044">
    <property type="entry name" value="Nucleotide-diphossugar_trans"/>
</dbReference>
<evidence type="ECO:0000313" key="2">
    <source>
        <dbReference type="EMBL" id="KAB7485527.1"/>
    </source>
</evidence>
<dbReference type="Gene3D" id="3.90.550.10">
    <property type="entry name" value="Spore Coat Polysaccharide Biosynthesis Protein SpsA, Chain A"/>
    <property type="match status" value="1"/>
</dbReference>
<dbReference type="RefSeq" id="WP_004218316.1">
    <property type="nucleotide sequence ID" value="NZ_WDOP01000028.1"/>
</dbReference>
<dbReference type="InterPro" id="IPR001173">
    <property type="entry name" value="Glyco_trans_2-like"/>
</dbReference>
<dbReference type="PANTHER" id="PTHR22916">
    <property type="entry name" value="GLYCOSYLTRANSFERASE"/>
    <property type="match status" value="1"/>
</dbReference>
<evidence type="ECO:0000313" key="3">
    <source>
        <dbReference type="Proteomes" id="UP000451386"/>
    </source>
</evidence>
<keyword evidence="2" id="KW-0808">Transferase</keyword>
<protein>
    <submittedName>
        <fullName evidence="2">Glycosyltransferase</fullName>
    </submittedName>
</protein>
<organism evidence="2 3">
    <name type="scientific">Bifidobacterium bifidum</name>
    <dbReference type="NCBI Taxonomy" id="1681"/>
    <lineage>
        <taxon>Bacteria</taxon>
        <taxon>Bacillati</taxon>
        <taxon>Actinomycetota</taxon>
        <taxon>Actinomycetes</taxon>
        <taxon>Bifidobacteriales</taxon>
        <taxon>Bifidobacteriaceae</taxon>
        <taxon>Bifidobacterium</taxon>
    </lineage>
</organism>
<dbReference type="Pfam" id="PF00535">
    <property type="entry name" value="Glycos_transf_2"/>
    <property type="match status" value="1"/>
</dbReference>
<dbReference type="PANTHER" id="PTHR22916:SF3">
    <property type="entry name" value="UDP-GLCNAC:BETAGAL BETA-1,3-N-ACETYLGLUCOSAMINYLTRANSFERASE-LIKE PROTEIN 1"/>
    <property type="match status" value="1"/>
</dbReference>
<dbReference type="AlphaFoldDB" id="A0A7J5TLE0"/>
<feature type="domain" description="Glycosyltransferase 2-like" evidence="1">
    <location>
        <begin position="7"/>
        <end position="113"/>
    </location>
</feature>
<evidence type="ECO:0000259" key="1">
    <source>
        <dbReference type="Pfam" id="PF00535"/>
    </source>
</evidence>
<dbReference type="GO" id="GO:0016758">
    <property type="term" value="F:hexosyltransferase activity"/>
    <property type="evidence" value="ECO:0007669"/>
    <property type="project" value="UniProtKB-ARBA"/>
</dbReference>
<sequence length="321" mass="36722">MQPEIEILMATYNGAEYIEQQIESIQQQSVPNWKLSISDDCSSDGTLGILQRMANHDTRINIVSQGVKYGSPQANFTFLMSQASGQYVFLADQDDIWHTNKLELFMQRMHNAEARYGKNAPILAFSDLVVVDANNHVIAPSFLRFIGRNPHRTQLNELLAQNLVTGCASAMNTALLNVIQSWDPENANRMIMHDWCYALIAATLGHVVYVDEATVNYRQHGDNAMGAHSYSALKTFMSLVIHRNSIRRQRVTHMNHMLDQATYIRDALSDLQQTRNLIILDQYCALPQMTKRQRTHTLFAYEFWPNKFMDRIVQLATIRAL</sequence>
<gene>
    <name evidence="2" type="ORF">GBA83_10245</name>
</gene>
<dbReference type="GeneID" id="29696643"/>
<dbReference type="SUPFAM" id="SSF53448">
    <property type="entry name" value="Nucleotide-diphospho-sugar transferases"/>
    <property type="match status" value="1"/>
</dbReference>
<accession>A0A7J5TLE0</accession>